<dbReference type="EMBL" id="JAINUF010000023">
    <property type="protein sequence ID" value="KAJ8333625.1"/>
    <property type="molecule type" value="Genomic_DNA"/>
</dbReference>
<keyword evidence="2" id="KW-1185">Reference proteome</keyword>
<gene>
    <name evidence="1" type="ORF">SKAU_G00416330</name>
</gene>
<organism evidence="1 2">
    <name type="scientific">Synaphobranchus kaupii</name>
    <name type="common">Kaup's arrowtooth eel</name>
    <dbReference type="NCBI Taxonomy" id="118154"/>
    <lineage>
        <taxon>Eukaryota</taxon>
        <taxon>Metazoa</taxon>
        <taxon>Chordata</taxon>
        <taxon>Craniata</taxon>
        <taxon>Vertebrata</taxon>
        <taxon>Euteleostomi</taxon>
        <taxon>Actinopterygii</taxon>
        <taxon>Neopterygii</taxon>
        <taxon>Teleostei</taxon>
        <taxon>Anguilliformes</taxon>
        <taxon>Synaphobranchidae</taxon>
        <taxon>Synaphobranchus</taxon>
    </lineage>
</organism>
<name>A0A9Q1E7I7_SYNKA</name>
<protein>
    <submittedName>
        <fullName evidence="1">Uncharacterized protein</fullName>
    </submittedName>
</protein>
<dbReference type="AlphaFoldDB" id="A0A9Q1E7I7"/>
<evidence type="ECO:0000313" key="1">
    <source>
        <dbReference type="EMBL" id="KAJ8333625.1"/>
    </source>
</evidence>
<sequence>MVSCLYNPHWLRNTASREGPSLQRLIFEYLPELFPQYEQDIKDAVVGKDIYVLVDETTDACGRCVLAILLQPVGKQPVVADLAFLEKVNFTTGRLQLRSFMMENGYRPVMPVYAVQTRWCSWVHAAEYLSEHLDVLSAFI</sequence>
<evidence type="ECO:0000313" key="2">
    <source>
        <dbReference type="Proteomes" id="UP001152622"/>
    </source>
</evidence>
<accession>A0A9Q1E7I7</accession>
<comment type="caution">
    <text evidence="1">The sequence shown here is derived from an EMBL/GenBank/DDBJ whole genome shotgun (WGS) entry which is preliminary data.</text>
</comment>
<reference evidence="1" key="1">
    <citation type="journal article" date="2023" name="Science">
        <title>Genome structures resolve the early diversification of teleost fishes.</title>
        <authorList>
            <person name="Parey E."/>
            <person name="Louis A."/>
            <person name="Montfort J."/>
            <person name="Bouchez O."/>
            <person name="Roques C."/>
            <person name="Iampietro C."/>
            <person name="Lluch J."/>
            <person name="Castinel A."/>
            <person name="Donnadieu C."/>
            <person name="Desvignes T."/>
            <person name="Floi Bucao C."/>
            <person name="Jouanno E."/>
            <person name="Wen M."/>
            <person name="Mejri S."/>
            <person name="Dirks R."/>
            <person name="Jansen H."/>
            <person name="Henkel C."/>
            <person name="Chen W.J."/>
            <person name="Zahm M."/>
            <person name="Cabau C."/>
            <person name="Klopp C."/>
            <person name="Thompson A.W."/>
            <person name="Robinson-Rechavi M."/>
            <person name="Braasch I."/>
            <person name="Lecointre G."/>
            <person name="Bobe J."/>
            <person name="Postlethwait J.H."/>
            <person name="Berthelot C."/>
            <person name="Roest Crollius H."/>
            <person name="Guiguen Y."/>
        </authorList>
    </citation>
    <scope>NUCLEOTIDE SEQUENCE</scope>
    <source>
        <strain evidence="1">WJC10195</strain>
    </source>
</reference>
<proteinExistence type="predicted"/>
<dbReference type="OrthoDB" id="6241268at2759"/>
<dbReference type="Proteomes" id="UP001152622">
    <property type="component" value="Chromosome 23"/>
</dbReference>